<evidence type="ECO:0000256" key="11">
    <source>
        <dbReference type="ARBA" id="ARBA00023136"/>
    </source>
</evidence>
<keyword evidence="5 12" id="KW-0349">Heme</keyword>
<evidence type="ECO:0000256" key="1">
    <source>
        <dbReference type="ARBA" id="ARBA00004162"/>
    </source>
</evidence>
<dbReference type="Proteomes" id="UP001057753">
    <property type="component" value="Unassembled WGS sequence"/>
</dbReference>
<dbReference type="InterPro" id="IPR038266">
    <property type="entry name" value="NapC/NirT_cytc_sf"/>
</dbReference>
<evidence type="ECO:0000313" key="16">
    <source>
        <dbReference type="EMBL" id="MCR6098456.1"/>
    </source>
</evidence>
<evidence type="ECO:0000259" key="15">
    <source>
        <dbReference type="Pfam" id="PF03264"/>
    </source>
</evidence>
<keyword evidence="3 12" id="KW-0813">Transport</keyword>
<keyword evidence="9" id="KW-1133">Transmembrane helix</keyword>
<comment type="subcellular location">
    <subcellularLocation>
        <location evidence="1">Cell membrane</location>
        <topology evidence="1">Single-pass membrane protein</topology>
    </subcellularLocation>
</comment>
<feature type="binding site" description="axial binding residue" evidence="14">
    <location>
        <position position="63"/>
    </location>
    <ligand>
        <name>heme</name>
        <dbReference type="ChEBI" id="CHEBI:30413"/>
        <label>2</label>
    </ligand>
    <ligandPart>
        <name>Fe</name>
        <dbReference type="ChEBI" id="CHEBI:18248"/>
    </ligandPart>
</feature>
<feature type="binding site" description="covalent" evidence="13">
    <location>
        <position position="39"/>
    </location>
    <ligand>
        <name>heme</name>
        <dbReference type="ChEBI" id="CHEBI:30413"/>
        <label>1</label>
    </ligand>
</feature>
<evidence type="ECO:0000313" key="17">
    <source>
        <dbReference type="Proteomes" id="UP001057753"/>
    </source>
</evidence>
<organism evidence="16 17">
    <name type="scientific">Salipaludibacillus agaradhaerens</name>
    <name type="common">Bacillus agaradhaerens</name>
    <dbReference type="NCBI Taxonomy" id="76935"/>
    <lineage>
        <taxon>Bacteria</taxon>
        <taxon>Bacillati</taxon>
        <taxon>Bacillota</taxon>
        <taxon>Bacilli</taxon>
        <taxon>Bacillales</taxon>
        <taxon>Bacillaceae</taxon>
    </lineage>
</organism>
<evidence type="ECO:0000256" key="10">
    <source>
        <dbReference type="ARBA" id="ARBA00023004"/>
    </source>
</evidence>
<dbReference type="InterPro" id="IPR036280">
    <property type="entry name" value="Multihaem_cyt_sf"/>
</dbReference>
<comment type="similarity">
    <text evidence="2">Belongs to the NapC/NirT/NrfH family.</text>
</comment>
<evidence type="ECO:0000256" key="12">
    <source>
        <dbReference type="PIRNR" id="PIRNR000013"/>
    </source>
</evidence>
<comment type="PTM">
    <text evidence="12">Binds 4 heme groups per subunit.</text>
</comment>
<sequence>MVRKKLLLVLSGIFIGIVLFAGTVGSMKATDSPEFCSTCHIMDDYYDSFMDSNHATLSCNDCHAPNDSLTAKLVFKAKAGASHMYMNTLGSDQIPDNIHATAQSQEVIDKNCITCHEAGLENVAFHDVKEGGCVDCHRHVPHGNGGHKPEDWFDPGSYDARR</sequence>
<keyword evidence="7 12" id="KW-0479">Metal-binding</keyword>
<feature type="binding site" evidence="13">
    <location>
        <position position="76"/>
    </location>
    <ligand>
        <name>a menaquinol</name>
        <dbReference type="ChEBI" id="CHEBI:18151"/>
    </ligand>
</feature>
<evidence type="ECO:0000256" key="5">
    <source>
        <dbReference type="ARBA" id="ARBA00022617"/>
    </source>
</evidence>
<reference evidence="16" key="1">
    <citation type="submission" date="2020-06" db="EMBL/GenBank/DDBJ databases">
        <title>Insight into the genomes of haloalkaliphilic bacilli from Kenyan soda lakes.</title>
        <authorList>
            <person name="Mwirichia R."/>
            <person name="Villamizar G.C."/>
            <person name="Poehlein A."/>
            <person name="Mugweru J."/>
            <person name="Kipnyargis A."/>
            <person name="Kiplimo D."/>
            <person name="Orwa P."/>
            <person name="Daniel R."/>
        </authorList>
    </citation>
    <scope>NUCLEOTIDE SEQUENCE</scope>
    <source>
        <strain evidence="16">B1096_S55</strain>
    </source>
</reference>
<feature type="binding site" evidence="13">
    <location>
        <position position="60"/>
    </location>
    <ligand>
        <name>a menaquinol</name>
        <dbReference type="ChEBI" id="CHEBI:18151"/>
    </ligand>
</feature>
<proteinExistence type="inferred from homology"/>
<evidence type="ECO:0000256" key="13">
    <source>
        <dbReference type="PIRSR" id="PIRSR000013-1"/>
    </source>
</evidence>
<gene>
    <name evidence="16" type="ORF">HXA33_18245</name>
</gene>
<keyword evidence="8 12" id="KW-0249">Electron transport</keyword>
<feature type="binding site" description="covalent" evidence="13">
    <location>
        <position position="115"/>
    </location>
    <ligand>
        <name>heme</name>
        <dbReference type="ChEBI" id="CHEBI:30413"/>
        <label>3</label>
    </ligand>
</feature>
<keyword evidence="4" id="KW-1003">Cell membrane</keyword>
<keyword evidence="10 12" id="KW-0408">Iron</keyword>
<comment type="caution">
    <text evidence="16">The sequence shown here is derived from an EMBL/GenBank/DDBJ whole genome shotgun (WGS) entry which is preliminary data.</text>
</comment>
<feature type="binding site" description="axial binding residue" evidence="14">
    <location>
        <position position="42"/>
    </location>
    <ligand>
        <name>heme</name>
        <dbReference type="ChEBI" id="CHEBI:30413"/>
        <label>1</label>
    </ligand>
    <ligandPart>
        <name>Fe</name>
        <dbReference type="ChEBI" id="CHEBI:18248"/>
    </ligandPart>
</feature>
<dbReference type="GO" id="GO:0046872">
    <property type="term" value="F:metal ion binding"/>
    <property type="evidence" value="ECO:0007669"/>
    <property type="project" value="UniProtKB-KW"/>
</dbReference>
<dbReference type="Pfam" id="PF03264">
    <property type="entry name" value="Cytochrom_NNT"/>
    <property type="match status" value="1"/>
</dbReference>
<feature type="binding site" description="axial binding residue" evidence="14">
    <location>
        <position position="54"/>
    </location>
    <ligand>
        <name>heme</name>
        <dbReference type="ChEBI" id="CHEBI:30413"/>
        <label>3</label>
    </ligand>
    <ligandPart>
        <name>Fe</name>
        <dbReference type="ChEBI" id="CHEBI:18248"/>
    </ligandPart>
</feature>
<feature type="binding site" description="covalent" evidence="13">
    <location>
        <position position="112"/>
    </location>
    <ligand>
        <name>heme</name>
        <dbReference type="ChEBI" id="CHEBI:30413"/>
        <label>3</label>
    </ligand>
</feature>
<dbReference type="EMBL" id="JABXYM010000001">
    <property type="protein sequence ID" value="MCR6098456.1"/>
    <property type="molecule type" value="Genomic_DNA"/>
</dbReference>
<dbReference type="AlphaFoldDB" id="A0A9Q4B514"/>
<dbReference type="InterPro" id="IPR005126">
    <property type="entry name" value="NapC/NirT_cyt_c_N"/>
</dbReference>
<evidence type="ECO:0000256" key="2">
    <source>
        <dbReference type="ARBA" id="ARBA00007395"/>
    </source>
</evidence>
<keyword evidence="17" id="KW-1185">Reference proteome</keyword>
<keyword evidence="11" id="KW-0472">Membrane</keyword>
<dbReference type="PANTHER" id="PTHR30333">
    <property type="entry name" value="CYTOCHROME C-TYPE PROTEIN"/>
    <property type="match status" value="1"/>
</dbReference>
<dbReference type="InterPro" id="IPR024717">
    <property type="entry name" value="NapC/NirT/NrfH"/>
</dbReference>
<dbReference type="GO" id="GO:0019333">
    <property type="term" value="P:denitrification pathway"/>
    <property type="evidence" value="ECO:0007669"/>
    <property type="project" value="InterPro"/>
</dbReference>
<feature type="binding site" description="covalent" evidence="13">
    <location>
        <position position="59"/>
    </location>
    <ligand>
        <name>heme</name>
        <dbReference type="ChEBI" id="CHEBI:30413"/>
        <label>2</label>
    </ligand>
</feature>
<feature type="binding site" description="axial binding residue" evidence="14">
    <location>
        <position position="116"/>
    </location>
    <ligand>
        <name>heme</name>
        <dbReference type="ChEBI" id="CHEBI:30413"/>
        <label>3</label>
    </ligand>
    <ligandPart>
        <name>Fe</name>
        <dbReference type="ChEBI" id="CHEBI:18248"/>
    </ligandPart>
</feature>
<dbReference type="GO" id="GO:0020037">
    <property type="term" value="F:heme binding"/>
    <property type="evidence" value="ECO:0007669"/>
    <property type="project" value="InterPro"/>
</dbReference>
<feature type="binding site" description="axial binding residue" evidence="14">
    <location>
        <position position="137"/>
    </location>
    <ligand>
        <name>heme</name>
        <dbReference type="ChEBI" id="CHEBI:30413"/>
        <label>4</label>
    </ligand>
    <ligandPart>
        <name>Fe</name>
        <dbReference type="ChEBI" id="CHEBI:18248"/>
    </ligandPart>
</feature>
<evidence type="ECO:0000256" key="4">
    <source>
        <dbReference type="ARBA" id="ARBA00022475"/>
    </source>
</evidence>
<evidence type="ECO:0000256" key="8">
    <source>
        <dbReference type="ARBA" id="ARBA00022982"/>
    </source>
</evidence>
<feature type="binding site" description="covalent" evidence="13">
    <location>
        <position position="136"/>
    </location>
    <ligand>
        <name>heme</name>
        <dbReference type="ChEBI" id="CHEBI:30413"/>
        <label>4</label>
    </ligand>
</feature>
<evidence type="ECO:0000256" key="9">
    <source>
        <dbReference type="ARBA" id="ARBA00022989"/>
    </source>
</evidence>
<feature type="domain" description="NapC/NirT cytochrome c N-terminal" evidence="15">
    <location>
        <begin position="5"/>
        <end position="142"/>
    </location>
</feature>
<name>A0A9Q4B514_SALAG</name>
<feature type="binding site" description="covalent" evidence="13">
    <location>
        <position position="133"/>
    </location>
    <ligand>
        <name>heme</name>
        <dbReference type="ChEBI" id="CHEBI:30413"/>
        <label>4</label>
    </ligand>
</feature>
<dbReference type="GO" id="GO:0009055">
    <property type="term" value="F:electron transfer activity"/>
    <property type="evidence" value="ECO:0007669"/>
    <property type="project" value="TreeGrafter"/>
</dbReference>
<dbReference type="PANTHER" id="PTHR30333:SF1">
    <property type="entry name" value="CYTOCHROME C-TYPE PROTEIN NAPC"/>
    <property type="match status" value="1"/>
</dbReference>
<evidence type="ECO:0000256" key="14">
    <source>
        <dbReference type="PIRSR" id="PIRSR000013-2"/>
    </source>
</evidence>
<accession>A0A9Q4B514</accession>
<dbReference type="GO" id="GO:0009061">
    <property type="term" value="P:anaerobic respiration"/>
    <property type="evidence" value="ECO:0007669"/>
    <property type="project" value="TreeGrafter"/>
</dbReference>
<keyword evidence="6" id="KW-0812">Transmembrane</keyword>
<feature type="binding site" description="axial binding residue" evidence="14">
    <location>
        <position position="142"/>
    </location>
    <ligand>
        <name>heme</name>
        <dbReference type="ChEBI" id="CHEBI:30413"/>
        <label>2</label>
    </ligand>
    <ligandPart>
        <name>Fe</name>
        <dbReference type="ChEBI" id="CHEBI:18248"/>
    </ligandPart>
</feature>
<comment type="cofactor">
    <cofactor evidence="13">
        <name>heme</name>
        <dbReference type="ChEBI" id="CHEBI:30413"/>
    </cofactor>
    <text evidence="13">Binds 4 heme groups per subunit.</text>
</comment>
<evidence type="ECO:0000256" key="7">
    <source>
        <dbReference type="ARBA" id="ARBA00022723"/>
    </source>
</evidence>
<evidence type="ECO:0000256" key="3">
    <source>
        <dbReference type="ARBA" id="ARBA00022448"/>
    </source>
</evidence>
<dbReference type="SUPFAM" id="SSF48695">
    <property type="entry name" value="Multiheme cytochromes"/>
    <property type="match status" value="1"/>
</dbReference>
<dbReference type="InterPro" id="IPR051174">
    <property type="entry name" value="Cytochrome_c-type_ET"/>
</dbReference>
<evidence type="ECO:0000256" key="6">
    <source>
        <dbReference type="ARBA" id="ARBA00022692"/>
    </source>
</evidence>
<feature type="binding site" description="covalent" evidence="13">
    <location>
        <position position="62"/>
    </location>
    <ligand>
        <name>heme</name>
        <dbReference type="ChEBI" id="CHEBI:30413"/>
        <label>2</label>
    </ligand>
</feature>
<dbReference type="GO" id="GO:0005886">
    <property type="term" value="C:plasma membrane"/>
    <property type="evidence" value="ECO:0007669"/>
    <property type="project" value="UniProtKB-SubCell"/>
</dbReference>
<dbReference type="PIRSF" id="PIRSF000013">
    <property type="entry name" value="4_hem_cytochrm_NapC"/>
    <property type="match status" value="1"/>
</dbReference>
<dbReference type="Gene3D" id="1.10.3820.10">
    <property type="entry name" value="Di-heme elbow motif domain"/>
    <property type="match status" value="1"/>
</dbReference>
<feature type="binding site" description="covalent" evidence="13">
    <location>
        <position position="36"/>
    </location>
    <ligand>
        <name>heme</name>
        <dbReference type="ChEBI" id="CHEBI:30413"/>
        <label>1</label>
    </ligand>
</feature>
<protein>
    <recommendedName>
        <fullName evidence="12">Cytochrome c-type protein</fullName>
    </recommendedName>
</protein>